<accession>A0A0C9XWA0</accession>
<dbReference type="Proteomes" id="UP000054477">
    <property type="component" value="Unassembled WGS sequence"/>
</dbReference>
<gene>
    <name evidence="1" type="ORF">K443DRAFT_130239</name>
</gene>
<proteinExistence type="predicted"/>
<protein>
    <submittedName>
        <fullName evidence="1">Uncharacterized protein</fullName>
    </submittedName>
</protein>
<keyword evidence="2" id="KW-1185">Reference proteome</keyword>
<evidence type="ECO:0000313" key="2">
    <source>
        <dbReference type="Proteomes" id="UP000054477"/>
    </source>
</evidence>
<dbReference type="HOGENOM" id="CLU_125571_0_0_1"/>
<evidence type="ECO:0000313" key="1">
    <source>
        <dbReference type="EMBL" id="KIK05864.1"/>
    </source>
</evidence>
<dbReference type="AlphaFoldDB" id="A0A0C9XWA0"/>
<reference evidence="1 2" key="1">
    <citation type="submission" date="2014-04" db="EMBL/GenBank/DDBJ databases">
        <authorList>
            <consortium name="DOE Joint Genome Institute"/>
            <person name="Kuo A."/>
            <person name="Kohler A."/>
            <person name="Nagy L.G."/>
            <person name="Floudas D."/>
            <person name="Copeland A."/>
            <person name="Barry K.W."/>
            <person name="Cichocki N."/>
            <person name="Veneault-Fourrey C."/>
            <person name="LaButti K."/>
            <person name="Lindquist E.A."/>
            <person name="Lipzen A."/>
            <person name="Lundell T."/>
            <person name="Morin E."/>
            <person name="Murat C."/>
            <person name="Sun H."/>
            <person name="Tunlid A."/>
            <person name="Henrissat B."/>
            <person name="Grigoriev I.V."/>
            <person name="Hibbett D.S."/>
            <person name="Martin F."/>
            <person name="Nordberg H.P."/>
            <person name="Cantor M.N."/>
            <person name="Hua S.X."/>
        </authorList>
    </citation>
    <scope>NUCLEOTIDE SEQUENCE [LARGE SCALE GENOMIC DNA]</scope>
    <source>
        <strain evidence="1 2">LaAM-08-1</strain>
    </source>
</reference>
<dbReference type="EMBL" id="KN838557">
    <property type="protein sequence ID" value="KIK05864.1"/>
    <property type="molecule type" value="Genomic_DNA"/>
</dbReference>
<sequence length="134" mass="15127">MGDRRLVGGIAFEQTLTSYIEVDLGPEAHFVCIACQPPPYVADQSEASLAVALKCHLRVNPSPYITQYSACFHLFFPFRSRVVGLHIGLRSFSETSRWFTLFESNTLSHRLSVYRDSGKLTYFLTRYFNHAAGG</sequence>
<reference evidence="2" key="2">
    <citation type="submission" date="2015-01" db="EMBL/GenBank/DDBJ databases">
        <title>Evolutionary Origins and Diversification of the Mycorrhizal Mutualists.</title>
        <authorList>
            <consortium name="DOE Joint Genome Institute"/>
            <consortium name="Mycorrhizal Genomics Consortium"/>
            <person name="Kohler A."/>
            <person name="Kuo A."/>
            <person name="Nagy L.G."/>
            <person name="Floudas D."/>
            <person name="Copeland A."/>
            <person name="Barry K.W."/>
            <person name="Cichocki N."/>
            <person name="Veneault-Fourrey C."/>
            <person name="LaButti K."/>
            <person name="Lindquist E.A."/>
            <person name="Lipzen A."/>
            <person name="Lundell T."/>
            <person name="Morin E."/>
            <person name="Murat C."/>
            <person name="Riley R."/>
            <person name="Ohm R."/>
            <person name="Sun H."/>
            <person name="Tunlid A."/>
            <person name="Henrissat B."/>
            <person name="Grigoriev I.V."/>
            <person name="Hibbett D.S."/>
            <person name="Martin F."/>
        </authorList>
    </citation>
    <scope>NUCLEOTIDE SEQUENCE [LARGE SCALE GENOMIC DNA]</scope>
    <source>
        <strain evidence="2">LaAM-08-1</strain>
    </source>
</reference>
<name>A0A0C9XWA0_9AGAR</name>
<organism evidence="1 2">
    <name type="scientific">Laccaria amethystina LaAM-08-1</name>
    <dbReference type="NCBI Taxonomy" id="1095629"/>
    <lineage>
        <taxon>Eukaryota</taxon>
        <taxon>Fungi</taxon>
        <taxon>Dikarya</taxon>
        <taxon>Basidiomycota</taxon>
        <taxon>Agaricomycotina</taxon>
        <taxon>Agaricomycetes</taxon>
        <taxon>Agaricomycetidae</taxon>
        <taxon>Agaricales</taxon>
        <taxon>Agaricineae</taxon>
        <taxon>Hydnangiaceae</taxon>
        <taxon>Laccaria</taxon>
    </lineage>
</organism>
<dbReference type="OrthoDB" id="10365549at2759"/>